<comment type="caution">
    <text evidence="1">The sequence shown here is derived from an EMBL/GenBank/DDBJ whole genome shotgun (WGS) entry which is preliminary data.</text>
</comment>
<proteinExistence type="predicted"/>
<accession>A0A5B0NJ11</accession>
<sequence>MLESRSFAENIVKNALFTSRLAWAPARPGLASGSWNGTLISTSSAASREFFGQQIVQVPSASHRSDWKGLGPNFFDRNRTPPQLMEPEEKKRLVSQSVLIAGEFRRLQKYDFSWPTDTEDEASIERLRPKKDLLIRLDSDLLPSINEQCSRLAGLLRDPPDLGEDPASIFKIISEIQANLHRTLPQTIQTLNELFPKKIPKPDNETNDQQFNEFKTYRLYHLNDSIRTALNKHLKSLFSEFLQVIIDFKWGDETYPCLIREAGFKINWSIESAIRISRASELMFIWTFWKYRTCEFNEELEELLNQMGPMRLLDGQNKALLTPPAVKLGTSLVPVFKLSRLFFNKLCREGGMKKEVRLFTDMSSSQWHFLDESIEDIHASIFVLKCSIQEADEVNPVETSSTINEELQILTEIFQSYHSLIDLHILPNLFPDSLEPPSQVYIKNWLVNWTTSFSKATHNAIQASISFQSSAISS</sequence>
<gene>
    <name evidence="1" type="ORF">PGTUg99_016338</name>
</gene>
<evidence type="ECO:0000313" key="1">
    <source>
        <dbReference type="EMBL" id="KAA1088130.1"/>
    </source>
</evidence>
<name>A0A5B0NJ11_PUCGR</name>
<reference evidence="1 2" key="1">
    <citation type="submission" date="2019-05" db="EMBL/GenBank/DDBJ databases">
        <title>Emergence of the Ug99 lineage of the wheat stem rust pathogen through somatic hybridization.</title>
        <authorList>
            <person name="Li F."/>
            <person name="Upadhyaya N.M."/>
            <person name="Sperschneider J."/>
            <person name="Matny O."/>
            <person name="Nguyen-Phuc H."/>
            <person name="Mago R."/>
            <person name="Raley C."/>
            <person name="Miller M.E."/>
            <person name="Silverstein K.A.T."/>
            <person name="Henningsen E."/>
            <person name="Hirsch C.D."/>
            <person name="Visser B."/>
            <person name="Pretorius Z.A."/>
            <person name="Steffenson B.J."/>
            <person name="Schwessinger B."/>
            <person name="Dodds P.N."/>
            <person name="Figueroa M."/>
        </authorList>
    </citation>
    <scope>NUCLEOTIDE SEQUENCE [LARGE SCALE GENOMIC DNA]</scope>
    <source>
        <strain evidence="1 2">Ug99</strain>
    </source>
</reference>
<evidence type="ECO:0000313" key="2">
    <source>
        <dbReference type="Proteomes" id="UP000325313"/>
    </source>
</evidence>
<protein>
    <submittedName>
        <fullName evidence="1">Uncharacterized protein</fullName>
    </submittedName>
</protein>
<dbReference type="PANTHER" id="PTHR33069">
    <property type="entry name" value="CHROMOSOME 7, WHOLE GENOME SHOTGUN SEQUENCE-RELATED"/>
    <property type="match status" value="1"/>
</dbReference>
<dbReference type="EMBL" id="VDEP01000407">
    <property type="protein sequence ID" value="KAA1088130.1"/>
    <property type="molecule type" value="Genomic_DNA"/>
</dbReference>
<dbReference type="Proteomes" id="UP000325313">
    <property type="component" value="Unassembled WGS sequence"/>
</dbReference>
<dbReference type="AlphaFoldDB" id="A0A5B0NJ11"/>
<organism evidence="1 2">
    <name type="scientific">Puccinia graminis f. sp. tritici</name>
    <dbReference type="NCBI Taxonomy" id="56615"/>
    <lineage>
        <taxon>Eukaryota</taxon>
        <taxon>Fungi</taxon>
        <taxon>Dikarya</taxon>
        <taxon>Basidiomycota</taxon>
        <taxon>Pucciniomycotina</taxon>
        <taxon>Pucciniomycetes</taxon>
        <taxon>Pucciniales</taxon>
        <taxon>Pucciniaceae</taxon>
        <taxon>Puccinia</taxon>
    </lineage>
</organism>
<dbReference type="PANTHER" id="PTHR33069:SF3">
    <property type="entry name" value="DYNEIN HEAVY CHAIN TAIL DOMAIN-CONTAINING PROTEIN"/>
    <property type="match status" value="1"/>
</dbReference>